<accession>A0A084U8V4</accession>
<reference evidence="3 4" key="1">
    <citation type="submission" date="2014-05" db="EMBL/GenBank/DDBJ databases">
        <title>Draft Genome Sequence of Nitratireductor basaltis Strain UMTGB225, A Marine Bacterium Isolated from Green Barrel Tunicate.</title>
        <authorList>
            <person name="Gan H.Y."/>
        </authorList>
    </citation>
    <scope>NUCLEOTIDE SEQUENCE [LARGE SCALE GENOMIC DNA]</scope>
    <source>
        <strain evidence="3 4">UMTGB225</strain>
    </source>
</reference>
<dbReference type="Pfam" id="PF22725">
    <property type="entry name" value="GFO_IDH_MocA_C3"/>
    <property type="match status" value="1"/>
</dbReference>
<dbReference type="Pfam" id="PF01408">
    <property type="entry name" value="GFO_IDH_MocA"/>
    <property type="match status" value="1"/>
</dbReference>
<name>A0A084U8V4_9HYPH</name>
<evidence type="ECO:0000313" key="4">
    <source>
        <dbReference type="Proteomes" id="UP000053675"/>
    </source>
</evidence>
<dbReference type="Proteomes" id="UP000053675">
    <property type="component" value="Unassembled WGS sequence"/>
</dbReference>
<protein>
    <submittedName>
        <fullName evidence="3">Inositol 2-dehydrogenase</fullName>
    </submittedName>
</protein>
<proteinExistence type="predicted"/>
<dbReference type="InterPro" id="IPR055170">
    <property type="entry name" value="GFO_IDH_MocA-like_dom"/>
</dbReference>
<dbReference type="PANTHER" id="PTHR43377:SF1">
    <property type="entry name" value="BILIVERDIN REDUCTASE A"/>
    <property type="match status" value="1"/>
</dbReference>
<dbReference type="Gene3D" id="3.30.360.10">
    <property type="entry name" value="Dihydrodipicolinate Reductase, domain 2"/>
    <property type="match status" value="1"/>
</dbReference>
<evidence type="ECO:0000313" key="3">
    <source>
        <dbReference type="EMBL" id="KFB09390.1"/>
    </source>
</evidence>
<evidence type="ECO:0000259" key="2">
    <source>
        <dbReference type="Pfam" id="PF22725"/>
    </source>
</evidence>
<dbReference type="PATRIC" id="fig|472175.3.peg.419"/>
<keyword evidence="4" id="KW-1185">Reference proteome</keyword>
<feature type="domain" description="Gfo/Idh/MocA-like oxidoreductase N-terminal" evidence="1">
    <location>
        <begin position="5"/>
        <end position="125"/>
    </location>
</feature>
<dbReference type="InterPro" id="IPR051450">
    <property type="entry name" value="Gfo/Idh/MocA_Oxidoreductases"/>
</dbReference>
<organism evidence="3 4">
    <name type="scientific">Nitratireductor basaltis</name>
    <dbReference type="NCBI Taxonomy" id="472175"/>
    <lineage>
        <taxon>Bacteria</taxon>
        <taxon>Pseudomonadati</taxon>
        <taxon>Pseudomonadota</taxon>
        <taxon>Alphaproteobacteria</taxon>
        <taxon>Hyphomicrobiales</taxon>
        <taxon>Phyllobacteriaceae</taxon>
        <taxon>Nitratireductor</taxon>
    </lineage>
</organism>
<dbReference type="Gene3D" id="3.40.50.720">
    <property type="entry name" value="NAD(P)-binding Rossmann-like Domain"/>
    <property type="match status" value="1"/>
</dbReference>
<dbReference type="AlphaFoldDB" id="A0A084U8V4"/>
<dbReference type="OrthoDB" id="9768836at2"/>
<dbReference type="InterPro" id="IPR000683">
    <property type="entry name" value="Gfo/Idh/MocA-like_OxRdtase_N"/>
</dbReference>
<dbReference type="STRING" id="472175.EL18_00405"/>
<dbReference type="SUPFAM" id="SSF55347">
    <property type="entry name" value="Glyceraldehyde-3-phosphate dehydrogenase-like, C-terminal domain"/>
    <property type="match status" value="1"/>
</dbReference>
<comment type="caution">
    <text evidence="3">The sequence shown here is derived from an EMBL/GenBank/DDBJ whole genome shotgun (WGS) entry which is preliminary data.</text>
</comment>
<evidence type="ECO:0000259" key="1">
    <source>
        <dbReference type="Pfam" id="PF01408"/>
    </source>
</evidence>
<dbReference type="InterPro" id="IPR036291">
    <property type="entry name" value="NAD(P)-bd_dom_sf"/>
</dbReference>
<gene>
    <name evidence="3" type="ORF">EL18_00405</name>
</gene>
<dbReference type="eggNOG" id="COG0673">
    <property type="taxonomic scope" value="Bacteria"/>
</dbReference>
<dbReference type="SUPFAM" id="SSF51735">
    <property type="entry name" value="NAD(P)-binding Rossmann-fold domains"/>
    <property type="match status" value="1"/>
</dbReference>
<dbReference type="RefSeq" id="WP_036479244.1">
    <property type="nucleotide sequence ID" value="NZ_JMQM01000001.1"/>
</dbReference>
<sequence length="356" mass="39252">MPEKLRIGVIGCGTYGTHILKCLSVEARRDRIVLAAVADPDEKTRSGAAERFGLAAFESAEAMIANTSLDAVAIATPDHLHHEPITSALANGLHVMTEKPLDVRSQRAEQLVEQFREAGLVLYVDMHKRFDPAHIRLRQDIISGHLGRLHHAAIHMEDRIEVPKLWLKNWASLSSPSWFLGINFYDLIGWLTDLEPVEVWATGQKGVLHQAGLPDIWDSIQAHVRYENGFTAAYGFSWILPDCFPSIVNQGLRMIGSEGIAEIDSQDRGSFAAYGSQNRSAVSNPFSTLEYDHPLHGPVTEGYTFEAIRHFIDVVDAHRAGQDVEGRYPGGRSVIGCIRLAEAVDRSLHAGGVVVV</sequence>
<dbReference type="PANTHER" id="PTHR43377">
    <property type="entry name" value="BILIVERDIN REDUCTASE A"/>
    <property type="match status" value="1"/>
</dbReference>
<dbReference type="EMBL" id="JMQM01000001">
    <property type="protein sequence ID" value="KFB09390.1"/>
    <property type="molecule type" value="Genomic_DNA"/>
</dbReference>
<feature type="domain" description="GFO/IDH/MocA-like oxidoreductase" evidence="2">
    <location>
        <begin position="136"/>
        <end position="261"/>
    </location>
</feature>
<dbReference type="GO" id="GO:0000166">
    <property type="term" value="F:nucleotide binding"/>
    <property type="evidence" value="ECO:0007669"/>
    <property type="project" value="InterPro"/>
</dbReference>